<proteinExistence type="inferred from homology"/>
<reference evidence="5" key="2">
    <citation type="submission" date="2022-12" db="EMBL/GenBank/DDBJ databases">
        <authorList>
            <person name="Dechsakulwatana C."/>
            <person name="Rungsihiranrut A."/>
            <person name="Muangchinda C."/>
            <person name="Ningthoujam R."/>
            <person name="Klankeo P."/>
            <person name="Pinyakong O."/>
        </authorList>
    </citation>
    <scope>NUCLEOTIDE SEQUENCE</scope>
    <source>
        <strain evidence="5">TL01-2</strain>
    </source>
</reference>
<organism evidence="5 6">
    <name type="scientific">Priestia aryabhattai</name>
    <name type="common">Bacillus aryabhattai</name>
    <dbReference type="NCBI Taxonomy" id="412384"/>
    <lineage>
        <taxon>Bacteria</taxon>
        <taxon>Bacillati</taxon>
        <taxon>Bacillota</taxon>
        <taxon>Bacilli</taxon>
        <taxon>Bacillales</taxon>
        <taxon>Bacillaceae</taxon>
        <taxon>Priestia</taxon>
    </lineage>
</organism>
<comment type="similarity">
    <text evidence="1">Belongs to the AAA ATPase family. RarA/MGS1/WRNIP1 subfamily.</text>
</comment>
<dbReference type="GO" id="GO:0006261">
    <property type="term" value="P:DNA-templated DNA replication"/>
    <property type="evidence" value="ECO:0007669"/>
    <property type="project" value="TreeGrafter"/>
</dbReference>
<comment type="caution">
    <text evidence="5">The sequence shown here is derived from an EMBL/GenBank/DDBJ whole genome shotgun (WGS) entry which is preliminary data.</text>
</comment>
<evidence type="ECO:0000256" key="1">
    <source>
        <dbReference type="ARBA" id="ARBA00008959"/>
    </source>
</evidence>
<dbReference type="PANTHER" id="PTHR13779:SF7">
    <property type="entry name" value="ATPASE WRNIP1"/>
    <property type="match status" value="1"/>
</dbReference>
<dbReference type="InterPro" id="IPR021886">
    <property type="entry name" value="MgsA_C"/>
</dbReference>
<dbReference type="CDD" id="cd18139">
    <property type="entry name" value="HLD_clamp_RarA"/>
    <property type="match status" value="1"/>
</dbReference>
<gene>
    <name evidence="5" type="ORF">O0Q50_18755</name>
</gene>
<dbReference type="InterPro" id="IPR051314">
    <property type="entry name" value="AAA_ATPase_RarA/MGS1/WRNIP1"/>
</dbReference>
<keyword evidence="3" id="KW-0067">ATP-binding</keyword>
<dbReference type="GO" id="GO:0003677">
    <property type="term" value="F:DNA binding"/>
    <property type="evidence" value="ECO:0007669"/>
    <property type="project" value="InterPro"/>
</dbReference>
<dbReference type="SMART" id="SM00382">
    <property type="entry name" value="AAA"/>
    <property type="match status" value="1"/>
</dbReference>
<dbReference type="InterPro" id="IPR008921">
    <property type="entry name" value="DNA_pol3_clamp-load_cplx_C"/>
</dbReference>
<dbReference type="GO" id="GO:0017116">
    <property type="term" value="F:single-stranded DNA helicase activity"/>
    <property type="evidence" value="ECO:0007669"/>
    <property type="project" value="TreeGrafter"/>
</dbReference>
<dbReference type="AlphaFoldDB" id="A0AAX6NBN7"/>
<dbReference type="RefSeq" id="WP_316910448.1">
    <property type="nucleotide sequence ID" value="NZ_JAPTGD010000002.1"/>
</dbReference>
<dbReference type="InterPro" id="IPR027417">
    <property type="entry name" value="P-loop_NTPase"/>
</dbReference>
<dbReference type="EMBL" id="JAPTGD010000002">
    <property type="protein sequence ID" value="MDU9693219.1"/>
    <property type="molecule type" value="Genomic_DNA"/>
</dbReference>
<evidence type="ECO:0000313" key="6">
    <source>
        <dbReference type="Proteomes" id="UP001269400"/>
    </source>
</evidence>
<dbReference type="GO" id="GO:0005524">
    <property type="term" value="F:ATP binding"/>
    <property type="evidence" value="ECO:0007669"/>
    <property type="project" value="UniProtKB-KW"/>
</dbReference>
<dbReference type="Gene3D" id="1.10.3710.10">
    <property type="entry name" value="DNA polymerase III clamp loader subunits, C-terminal domain"/>
    <property type="match status" value="1"/>
</dbReference>
<protein>
    <submittedName>
        <fullName evidence="5">Replication-associated recombination protein A</fullName>
    </submittedName>
</protein>
<dbReference type="GO" id="GO:0008047">
    <property type="term" value="F:enzyme activator activity"/>
    <property type="evidence" value="ECO:0007669"/>
    <property type="project" value="TreeGrafter"/>
</dbReference>
<dbReference type="InterPro" id="IPR003593">
    <property type="entry name" value="AAA+_ATPase"/>
</dbReference>
<dbReference type="SUPFAM" id="SSF48019">
    <property type="entry name" value="post-AAA+ oligomerization domain-like"/>
    <property type="match status" value="1"/>
</dbReference>
<evidence type="ECO:0000259" key="4">
    <source>
        <dbReference type="SMART" id="SM00382"/>
    </source>
</evidence>
<evidence type="ECO:0000256" key="3">
    <source>
        <dbReference type="ARBA" id="ARBA00022840"/>
    </source>
</evidence>
<dbReference type="Pfam" id="PF16193">
    <property type="entry name" value="AAA_assoc_2"/>
    <property type="match status" value="1"/>
</dbReference>
<name>A0AAX6NBN7_PRIAR</name>
<dbReference type="GO" id="GO:0016887">
    <property type="term" value="F:ATP hydrolysis activity"/>
    <property type="evidence" value="ECO:0007669"/>
    <property type="project" value="InterPro"/>
</dbReference>
<dbReference type="SUPFAM" id="SSF52540">
    <property type="entry name" value="P-loop containing nucleoside triphosphate hydrolases"/>
    <property type="match status" value="1"/>
</dbReference>
<dbReference type="PANTHER" id="PTHR13779">
    <property type="entry name" value="WERNER HELICASE-INTERACTING PROTEIN 1 FAMILY MEMBER"/>
    <property type="match status" value="1"/>
</dbReference>
<feature type="domain" description="AAA+ ATPase" evidence="4">
    <location>
        <begin position="40"/>
        <end position="153"/>
    </location>
</feature>
<dbReference type="Gene3D" id="1.10.8.60">
    <property type="match status" value="1"/>
</dbReference>
<dbReference type="Proteomes" id="UP001269400">
    <property type="component" value="Unassembled WGS sequence"/>
</dbReference>
<dbReference type="Pfam" id="PF12002">
    <property type="entry name" value="MgsA_C"/>
    <property type="match status" value="1"/>
</dbReference>
<dbReference type="InterPro" id="IPR003959">
    <property type="entry name" value="ATPase_AAA_core"/>
</dbReference>
<sequence length="430" mass="47631">MTKIRPLAYRMRPSKIDDVIGQAHLLGPNKPIRKMVENKQLTSLLLFGPPGIGKTTIAQSIARDIDIPFRSLNAVTATKKDLDAIIKEAVSSDSSILLFIDEIHRFTKSTLEALLPAMEAGDIVIIGSTTNSVFHSLPSAILSRCFVFELKPLSNSEVVIGLKRALADKTNGLGIYDLEYSEDVLMFLAETTTGDMRSALNTLEAVVISNLNDDRLILTTEMVERFTEKKHLSYNGESTKYNLLSSLQKSVRGSDVDASLYYLALLLESGDLPSIHRRLLVIADEDISLGNVNVSTHVLTAVQISERVGLPEARIPLAKVVIELCLSPKTNASYKALDAAIALIKEGHSYEPPNHLKDNHYAGASRLNVKGYKYAHDYQASRIGAWVKQQYLPNELIGTQFYFPKEAGHEKTFADMYKMISHAKKSKKRS</sequence>
<keyword evidence="2" id="KW-0547">Nucleotide-binding</keyword>
<accession>A0AAX6NBN7</accession>
<dbReference type="InterPro" id="IPR032423">
    <property type="entry name" value="AAA_assoc_2"/>
</dbReference>
<dbReference type="Gene3D" id="3.40.50.300">
    <property type="entry name" value="P-loop containing nucleotide triphosphate hydrolases"/>
    <property type="match status" value="1"/>
</dbReference>
<reference evidence="5" key="1">
    <citation type="journal article" date="2022" name="J Environ Chem Eng">
        <title>Biodegradation of petroleum oil using a constructed nonpathogenic and heavy metal-tolerant bacterial consortium isolated from marine sponges.</title>
        <authorList>
            <person name="Dechsakulwatana C."/>
            <person name="Rungsihiranrut A."/>
            <person name="Muangchinda C."/>
            <person name="Ningthoujam R."/>
            <person name="Klankeo P."/>
            <person name="Pinyakong O."/>
        </authorList>
    </citation>
    <scope>NUCLEOTIDE SEQUENCE</scope>
    <source>
        <strain evidence="5">TL01-2</strain>
    </source>
</reference>
<evidence type="ECO:0000313" key="5">
    <source>
        <dbReference type="EMBL" id="MDU9693219.1"/>
    </source>
</evidence>
<dbReference type="GO" id="GO:0000731">
    <property type="term" value="P:DNA synthesis involved in DNA repair"/>
    <property type="evidence" value="ECO:0007669"/>
    <property type="project" value="TreeGrafter"/>
</dbReference>
<dbReference type="Gene3D" id="1.20.272.10">
    <property type="match status" value="1"/>
</dbReference>
<dbReference type="Pfam" id="PF00004">
    <property type="entry name" value="AAA"/>
    <property type="match status" value="1"/>
</dbReference>
<dbReference type="CDD" id="cd00009">
    <property type="entry name" value="AAA"/>
    <property type="match status" value="1"/>
</dbReference>
<evidence type="ECO:0000256" key="2">
    <source>
        <dbReference type="ARBA" id="ARBA00022741"/>
    </source>
</evidence>